<keyword evidence="2" id="KW-1185">Reference proteome</keyword>
<sequence>MEECSIATPRTADSSLDADHDDDLVARYWRMEDLVGGGESPRIGERELEQEVDELHVISADELNTLGVIRKEPKHGHGEQRLIVGVYVDDLIIIGGDMKVLGIFKREMSKNFKMSNLGVFSYYLGIEVQQSTASITICQCAYTKKLLDIAGLVNSNPTRKPMEARLQLRKVSTTTTVDSTNYRSIVGSLHYLVNTRPSLAYSVGYVSMFMEAPREEILWLSSASCIMWWEPEAGV</sequence>
<feature type="domain" description="Reverse transcriptase Ty1/copia-type" evidence="1">
    <location>
        <begin position="75"/>
        <end position="163"/>
    </location>
</feature>
<organism evidence="2 3">
    <name type="scientific">Cucurbita moschata</name>
    <name type="common">Winter crookneck squash</name>
    <name type="synonym">Cucurbita pepo var. moschata</name>
    <dbReference type="NCBI Taxonomy" id="3662"/>
    <lineage>
        <taxon>Eukaryota</taxon>
        <taxon>Viridiplantae</taxon>
        <taxon>Streptophyta</taxon>
        <taxon>Embryophyta</taxon>
        <taxon>Tracheophyta</taxon>
        <taxon>Spermatophyta</taxon>
        <taxon>Magnoliopsida</taxon>
        <taxon>eudicotyledons</taxon>
        <taxon>Gunneridae</taxon>
        <taxon>Pentapetalae</taxon>
        <taxon>rosids</taxon>
        <taxon>fabids</taxon>
        <taxon>Cucurbitales</taxon>
        <taxon>Cucurbitaceae</taxon>
        <taxon>Cucurbiteae</taxon>
        <taxon>Cucurbita</taxon>
    </lineage>
</organism>
<proteinExistence type="predicted"/>
<dbReference type="Pfam" id="PF07727">
    <property type="entry name" value="RVT_2"/>
    <property type="match status" value="1"/>
</dbReference>
<accession>A0A6J1EPA1</accession>
<dbReference type="SUPFAM" id="SSF56672">
    <property type="entry name" value="DNA/RNA polymerases"/>
    <property type="match status" value="1"/>
</dbReference>
<dbReference type="Proteomes" id="UP000504609">
    <property type="component" value="Unplaced"/>
</dbReference>
<dbReference type="PANTHER" id="PTHR11439">
    <property type="entry name" value="GAG-POL-RELATED RETROTRANSPOSON"/>
    <property type="match status" value="1"/>
</dbReference>
<dbReference type="PANTHER" id="PTHR11439:SF515">
    <property type="entry name" value="GAG-POL POLYPROTEIN"/>
    <property type="match status" value="1"/>
</dbReference>
<dbReference type="InterPro" id="IPR013103">
    <property type="entry name" value="RVT_2"/>
</dbReference>
<evidence type="ECO:0000313" key="3">
    <source>
        <dbReference type="RefSeq" id="XP_022930052.1"/>
    </source>
</evidence>
<dbReference type="AlphaFoldDB" id="A0A6J1EPA1"/>
<reference evidence="3" key="1">
    <citation type="submission" date="2025-08" db="UniProtKB">
        <authorList>
            <consortium name="RefSeq"/>
        </authorList>
    </citation>
    <scope>IDENTIFICATION</scope>
    <source>
        <tissue evidence="3">Young leaves</tissue>
    </source>
</reference>
<evidence type="ECO:0000259" key="1">
    <source>
        <dbReference type="Pfam" id="PF07727"/>
    </source>
</evidence>
<evidence type="ECO:0000313" key="2">
    <source>
        <dbReference type="Proteomes" id="UP000504609"/>
    </source>
</evidence>
<dbReference type="RefSeq" id="XP_022930052.1">
    <property type="nucleotide sequence ID" value="XM_023074284.1"/>
</dbReference>
<name>A0A6J1EPA1_CUCMO</name>
<protein>
    <submittedName>
        <fullName evidence="3">Uncharacterized protein LOC111436522</fullName>
    </submittedName>
</protein>
<dbReference type="GeneID" id="111436522"/>
<dbReference type="KEGG" id="cmos:111436522"/>
<gene>
    <name evidence="3" type="primary">LOC111436522</name>
</gene>
<dbReference type="InterPro" id="IPR043502">
    <property type="entry name" value="DNA/RNA_pol_sf"/>
</dbReference>